<dbReference type="Pfam" id="PF13813">
    <property type="entry name" value="MBOAT_2"/>
    <property type="match status" value="1"/>
</dbReference>
<proteinExistence type="predicted"/>
<dbReference type="AlphaFoldDB" id="A0AAE0X0M0"/>
<feature type="transmembrane region" description="Helical" evidence="6">
    <location>
        <begin position="450"/>
        <end position="472"/>
    </location>
</feature>
<keyword evidence="2 6" id="KW-0812">Transmembrane</keyword>
<gene>
    <name evidence="8" type="ORF">B0T22DRAFT_279243</name>
</gene>
<dbReference type="InterPro" id="IPR032805">
    <property type="entry name" value="Wax_synthase_dom"/>
</dbReference>
<keyword evidence="9" id="KW-1185">Reference proteome</keyword>
<evidence type="ECO:0000256" key="4">
    <source>
        <dbReference type="ARBA" id="ARBA00023136"/>
    </source>
</evidence>
<feature type="domain" description="Wax synthase" evidence="7">
    <location>
        <begin position="283"/>
        <end position="357"/>
    </location>
</feature>
<dbReference type="Proteomes" id="UP001270362">
    <property type="component" value="Unassembled WGS sequence"/>
</dbReference>
<sequence>MPPTAQAPSPNNMVPSVPTSTAAPHGFLDMLPHILLLLTVLLAFFPPPFRGRGPLFVVIVTIVEWQAFAAPWPANDGDTRGSRYGLTSSWLFLLPVIERLLVHTPERDFWRIDSEDDLTQLSPQQRQRQQDNDSRKPAPPREFSLAKIWWSLALFSTPRAVGWNFGSRRLNAQRIERRKARRTREEKEESENAPVTAFPRAAFVAAKLTRAFACYLVWDAVVLAERKVVFPADMAWAWDGATLGRIAYLDFLMLVTTYVGMTMQFETVAALGVALFLSQPEDWPVLFGDIAECYTIANVWGKYWHQYIRQPCLGFSHYIIQKLHIPGRSRVAYLIHLATAFFISSFFHCVAVGAMAPGFYPLRSVILDFTIFFGLQPVGIMLESVVIDLCSRRRSARQAKKQQTMRREDGAARPGPQQQQAHEWASLLSAQRICGGDARTKRRLRVLSAMFGRTVGYVWVICWFYVTGWWFVRPYIGVGVVNWDLPYSILSKLLIPGK</sequence>
<feature type="transmembrane region" description="Helical" evidence="6">
    <location>
        <begin position="369"/>
        <end position="391"/>
    </location>
</feature>
<evidence type="ECO:0000259" key="7">
    <source>
        <dbReference type="Pfam" id="PF13813"/>
    </source>
</evidence>
<evidence type="ECO:0000256" key="6">
    <source>
        <dbReference type="SAM" id="Phobius"/>
    </source>
</evidence>
<feature type="transmembrane region" description="Helical" evidence="6">
    <location>
        <begin position="30"/>
        <end position="46"/>
    </location>
</feature>
<keyword evidence="3 6" id="KW-1133">Transmembrane helix</keyword>
<evidence type="ECO:0000256" key="1">
    <source>
        <dbReference type="ARBA" id="ARBA00004141"/>
    </source>
</evidence>
<protein>
    <recommendedName>
        <fullName evidence="7">Wax synthase domain-containing protein</fullName>
    </recommendedName>
</protein>
<organism evidence="8 9">
    <name type="scientific">Podospora appendiculata</name>
    <dbReference type="NCBI Taxonomy" id="314037"/>
    <lineage>
        <taxon>Eukaryota</taxon>
        <taxon>Fungi</taxon>
        <taxon>Dikarya</taxon>
        <taxon>Ascomycota</taxon>
        <taxon>Pezizomycotina</taxon>
        <taxon>Sordariomycetes</taxon>
        <taxon>Sordariomycetidae</taxon>
        <taxon>Sordariales</taxon>
        <taxon>Podosporaceae</taxon>
        <taxon>Podospora</taxon>
    </lineage>
</organism>
<comment type="caution">
    <text evidence="8">The sequence shown here is derived from an EMBL/GenBank/DDBJ whole genome shotgun (WGS) entry which is preliminary data.</text>
</comment>
<dbReference type="GO" id="GO:0016020">
    <property type="term" value="C:membrane"/>
    <property type="evidence" value="ECO:0007669"/>
    <property type="project" value="UniProtKB-SubCell"/>
</dbReference>
<accession>A0AAE0X0M0</accession>
<feature type="region of interest" description="Disordered" evidence="5">
    <location>
        <begin position="120"/>
        <end position="140"/>
    </location>
</feature>
<evidence type="ECO:0000256" key="5">
    <source>
        <dbReference type="SAM" id="MobiDB-lite"/>
    </source>
</evidence>
<feature type="region of interest" description="Disordered" evidence="5">
    <location>
        <begin position="398"/>
        <end position="419"/>
    </location>
</feature>
<dbReference type="EMBL" id="JAULSO010000005">
    <property type="protein sequence ID" value="KAK3682237.1"/>
    <property type="molecule type" value="Genomic_DNA"/>
</dbReference>
<evidence type="ECO:0000313" key="9">
    <source>
        <dbReference type="Proteomes" id="UP001270362"/>
    </source>
</evidence>
<name>A0AAE0X0M0_9PEZI</name>
<evidence type="ECO:0000313" key="8">
    <source>
        <dbReference type="EMBL" id="KAK3682237.1"/>
    </source>
</evidence>
<reference evidence="8" key="2">
    <citation type="submission" date="2023-06" db="EMBL/GenBank/DDBJ databases">
        <authorList>
            <consortium name="Lawrence Berkeley National Laboratory"/>
            <person name="Haridas S."/>
            <person name="Hensen N."/>
            <person name="Bonometti L."/>
            <person name="Westerberg I."/>
            <person name="Brannstrom I.O."/>
            <person name="Guillou S."/>
            <person name="Cros-Aarteil S."/>
            <person name="Calhoun S."/>
            <person name="Kuo A."/>
            <person name="Mondo S."/>
            <person name="Pangilinan J."/>
            <person name="Riley R."/>
            <person name="Labutti K."/>
            <person name="Andreopoulos B."/>
            <person name="Lipzen A."/>
            <person name="Chen C."/>
            <person name="Yanf M."/>
            <person name="Daum C."/>
            <person name="Ng V."/>
            <person name="Clum A."/>
            <person name="Steindorff A."/>
            <person name="Ohm R."/>
            <person name="Martin F."/>
            <person name="Silar P."/>
            <person name="Natvig D."/>
            <person name="Lalanne C."/>
            <person name="Gautier V."/>
            <person name="Ament-Velasquez S.L."/>
            <person name="Kruys A."/>
            <person name="Hutchinson M.I."/>
            <person name="Powell A.J."/>
            <person name="Barry K."/>
            <person name="Miller A.N."/>
            <person name="Grigoriev I.V."/>
            <person name="Debuchy R."/>
            <person name="Gladieux P."/>
            <person name="Thoren M.H."/>
            <person name="Johannesson H."/>
        </authorList>
    </citation>
    <scope>NUCLEOTIDE SEQUENCE</scope>
    <source>
        <strain evidence="8">CBS 314.62</strain>
    </source>
</reference>
<reference evidence="8" key="1">
    <citation type="journal article" date="2023" name="Mol. Phylogenet. Evol.">
        <title>Genome-scale phylogeny and comparative genomics of the fungal order Sordariales.</title>
        <authorList>
            <person name="Hensen N."/>
            <person name="Bonometti L."/>
            <person name="Westerberg I."/>
            <person name="Brannstrom I.O."/>
            <person name="Guillou S."/>
            <person name="Cros-Aarteil S."/>
            <person name="Calhoun S."/>
            <person name="Haridas S."/>
            <person name="Kuo A."/>
            <person name="Mondo S."/>
            <person name="Pangilinan J."/>
            <person name="Riley R."/>
            <person name="LaButti K."/>
            <person name="Andreopoulos B."/>
            <person name="Lipzen A."/>
            <person name="Chen C."/>
            <person name="Yan M."/>
            <person name="Daum C."/>
            <person name="Ng V."/>
            <person name="Clum A."/>
            <person name="Steindorff A."/>
            <person name="Ohm R.A."/>
            <person name="Martin F."/>
            <person name="Silar P."/>
            <person name="Natvig D.O."/>
            <person name="Lalanne C."/>
            <person name="Gautier V."/>
            <person name="Ament-Velasquez S.L."/>
            <person name="Kruys A."/>
            <person name="Hutchinson M.I."/>
            <person name="Powell A.J."/>
            <person name="Barry K."/>
            <person name="Miller A.N."/>
            <person name="Grigoriev I.V."/>
            <person name="Debuchy R."/>
            <person name="Gladieux P."/>
            <person name="Hiltunen Thoren M."/>
            <person name="Johannesson H."/>
        </authorList>
    </citation>
    <scope>NUCLEOTIDE SEQUENCE</scope>
    <source>
        <strain evidence="8">CBS 314.62</strain>
    </source>
</reference>
<feature type="transmembrane region" description="Helical" evidence="6">
    <location>
        <begin position="331"/>
        <end position="357"/>
    </location>
</feature>
<evidence type="ECO:0000256" key="3">
    <source>
        <dbReference type="ARBA" id="ARBA00022989"/>
    </source>
</evidence>
<comment type="subcellular location">
    <subcellularLocation>
        <location evidence="1">Membrane</location>
        <topology evidence="1">Multi-pass membrane protein</topology>
    </subcellularLocation>
</comment>
<evidence type="ECO:0000256" key="2">
    <source>
        <dbReference type="ARBA" id="ARBA00022692"/>
    </source>
</evidence>
<keyword evidence="4 6" id="KW-0472">Membrane</keyword>